<proteinExistence type="predicted"/>
<comment type="caution">
    <text evidence="2">The sequence shown here is derived from an EMBL/GenBank/DDBJ whole genome shotgun (WGS) entry which is preliminary data.</text>
</comment>
<evidence type="ECO:0000313" key="3">
    <source>
        <dbReference type="Proteomes" id="UP000193642"/>
    </source>
</evidence>
<accession>A0A1Y2CM19</accession>
<evidence type="ECO:0000256" key="1">
    <source>
        <dbReference type="SAM" id="Phobius"/>
    </source>
</evidence>
<reference evidence="2 3" key="1">
    <citation type="submission" date="2016-07" db="EMBL/GenBank/DDBJ databases">
        <title>Pervasive Adenine N6-methylation of Active Genes in Fungi.</title>
        <authorList>
            <consortium name="DOE Joint Genome Institute"/>
            <person name="Mondo S.J."/>
            <person name="Dannebaum R.O."/>
            <person name="Kuo R.C."/>
            <person name="Labutti K."/>
            <person name="Haridas S."/>
            <person name="Kuo A."/>
            <person name="Salamov A."/>
            <person name="Ahrendt S.R."/>
            <person name="Lipzen A."/>
            <person name="Sullivan W."/>
            <person name="Andreopoulos W.B."/>
            <person name="Clum A."/>
            <person name="Lindquist E."/>
            <person name="Daum C."/>
            <person name="Ramamoorthy G.K."/>
            <person name="Gryganskyi A."/>
            <person name="Culley D."/>
            <person name="Magnuson J.K."/>
            <person name="James T.Y."/>
            <person name="O'Malley M.A."/>
            <person name="Stajich J.E."/>
            <person name="Spatafora J.W."/>
            <person name="Visel A."/>
            <person name="Grigoriev I.V."/>
        </authorList>
    </citation>
    <scope>NUCLEOTIDE SEQUENCE [LARGE SCALE GENOMIC DNA]</scope>
    <source>
        <strain evidence="2 3">JEL800</strain>
    </source>
</reference>
<sequence>MKEEEKVKRACIPDITAASITRESLAQYPMMPECLLIFIPQDSLATRLFSRGCTAQILTSNIPIVVAVLKVILFFITNKASVLEMSTALWEKDFSEIPLRRAKFHSQTDWEYDCVKAEVD</sequence>
<keyword evidence="1" id="KW-0812">Transmembrane</keyword>
<name>A0A1Y2CM19_9FUNG</name>
<keyword evidence="3" id="KW-1185">Reference proteome</keyword>
<dbReference type="EMBL" id="MCGO01000014">
    <property type="protein sequence ID" value="ORY47405.1"/>
    <property type="molecule type" value="Genomic_DNA"/>
</dbReference>
<dbReference type="Proteomes" id="UP000193642">
    <property type="component" value="Unassembled WGS sequence"/>
</dbReference>
<organism evidence="2 3">
    <name type="scientific">Rhizoclosmatium globosum</name>
    <dbReference type="NCBI Taxonomy" id="329046"/>
    <lineage>
        <taxon>Eukaryota</taxon>
        <taxon>Fungi</taxon>
        <taxon>Fungi incertae sedis</taxon>
        <taxon>Chytridiomycota</taxon>
        <taxon>Chytridiomycota incertae sedis</taxon>
        <taxon>Chytridiomycetes</taxon>
        <taxon>Chytridiales</taxon>
        <taxon>Chytriomycetaceae</taxon>
        <taxon>Rhizoclosmatium</taxon>
    </lineage>
</organism>
<feature type="transmembrane region" description="Helical" evidence="1">
    <location>
        <begin position="57"/>
        <end position="76"/>
    </location>
</feature>
<keyword evidence="1" id="KW-0472">Membrane</keyword>
<dbReference type="AlphaFoldDB" id="A0A1Y2CM19"/>
<protein>
    <submittedName>
        <fullName evidence="2">Uncharacterized protein</fullName>
    </submittedName>
</protein>
<evidence type="ECO:0000313" key="2">
    <source>
        <dbReference type="EMBL" id="ORY47405.1"/>
    </source>
</evidence>
<gene>
    <name evidence="2" type="ORF">BCR33DRAFT_783144</name>
</gene>
<keyword evidence="1" id="KW-1133">Transmembrane helix</keyword>